<evidence type="ECO:0000313" key="11">
    <source>
        <dbReference type="Proteomes" id="UP000014760"/>
    </source>
</evidence>
<evidence type="ECO:0000256" key="4">
    <source>
        <dbReference type="ARBA" id="ARBA00023319"/>
    </source>
</evidence>
<reference evidence="11" key="1">
    <citation type="submission" date="2012-12" db="EMBL/GenBank/DDBJ databases">
        <authorList>
            <person name="Hellsten U."/>
            <person name="Grimwood J."/>
            <person name="Chapman J.A."/>
            <person name="Shapiro H."/>
            <person name="Aerts A."/>
            <person name="Otillar R.P."/>
            <person name="Terry A.Y."/>
            <person name="Boore J.L."/>
            <person name="Simakov O."/>
            <person name="Marletaz F."/>
            <person name="Cho S.-J."/>
            <person name="Edsinger-Gonzales E."/>
            <person name="Havlak P."/>
            <person name="Kuo D.-H."/>
            <person name="Larsson T."/>
            <person name="Lv J."/>
            <person name="Arendt D."/>
            <person name="Savage R."/>
            <person name="Osoegawa K."/>
            <person name="de Jong P."/>
            <person name="Lindberg D.R."/>
            <person name="Seaver E.C."/>
            <person name="Weisblat D.A."/>
            <person name="Putnam N.H."/>
            <person name="Grigoriev I.V."/>
            <person name="Rokhsar D.S."/>
        </authorList>
    </citation>
    <scope>NUCLEOTIDE SEQUENCE</scope>
    <source>
        <strain evidence="11">I ESC-2004</strain>
    </source>
</reference>
<dbReference type="EMBL" id="KB310543">
    <property type="protein sequence ID" value="ELT91359.1"/>
    <property type="molecule type" value="Genomic_DNA"/>
</dbReference>
<dbReference type="GO" id="GO:0004672">
    <property type="term" value="F:protein kinase activity"/>
    <property type="evidence" value="ECO:0007669"/>
    <property type="project" value="InterPro"/>
</dbReference>
<proteinExistence type="inferred from homology"/>
<reference evidence="10" key="3">
    <citation type="submission" date="2015-06" db="UniProtKB">
        <authorList>
            <consortium name="EnsemblMetazoa"/>
        </authorList>
    </citation>
    <scope>IDENTIFICATION</scope>
</reference>
<dbReference type="Proteomes" id="UP000014760">
    <property type="component" value="Unassembled WGS sequence"/>
</dbReference>
<dbReference type="SUPFAM" id="SSF56112">
    <property type="entry name" value="Protein kinase-like (PK-like)"/>
    <property type="match status" value="1"/>
</dbReference>
<dbReference type="PROSITE" id="PS50853">
    <property type="entry name" value="FN3"/>
    <property type="match status" value="1"/>
</dbReference>
<comment type="similarity">
    <text evidence="2">Belongs to the protein kinase superfamily. CAMK Ser/Thr protein kinase family.</text>
</comment>
<reference evidence="9 11" key="2">
    <citation type="journal article" date="2013" name="Nature">
        <title>Insights into bilaterian evolution from three spiralian genomes.</title>
        <authorList>
            <person name="Simakov O."/>
            <person name="Marletaz F."/>
            <person name="Cho S.J."/>
            <person name="Edsinger-Gonzales E."/>
            <person name="Havlak P."/>
            <person name="Hellsten U."/>
            <person name="Kuo D.H."/>
            <person name="Larsson T."/>
            <person name="Lv J."/>
            <person name="Arendt D."/>
            <person name="Savage R."/>
            <person name="Osoegawa K."/>
            <person name="de Jong P."/>
            <person name="Grimwood J."/>
            <person name="Chapman J.A."/>
            <person name="Shapiro H."/>
            <person name="Aerts A."/>
            <person name="Otillar R.P."/>
            <person name="Terry A.Y."/>
            <person name="Boore J.L."/>
            <person name="Grigoriev I.V."/>
            <person name="Lindberg D.R."/>
            <person name="Seaver E.C."/>
            <person name="Weisblat D.A."/>
            <person name="Putnam N.H."/>
            <person name="Rokhsar D.S."/>
        </authorList>
    </citation>
    <scope>NUCLEOTIDE SEQUENCE</scope>
    <source>
        <strain evidence="9 11">I ESC-2004</strain>
    </source>
</reference>
<keyword evidence="4" id="KW-0393">Immunoglobulin domain</keyword>
<dbReference type="AlphaFoldDB" id="R7TCD2"/>
<dbReference type="OMA" id="HKILTSC"/>
<dbReference type="Pfam" id="PF13927">
    <property type="entry name" value="Ig_3"/>
    <property type="match status" value="1"/>
</dbReference>
<dbReference type="InterPro" id="IPR001245">
    <property type="entry name" value="Ser-Thr/Tyr_kinase_cat_dom"/>
</dbReference>
<dbReference type="SUPFAM" id="SSF48726">
    <property type="entry name" value="Immunoglobulin"/>
    <property type="match status" value="4"/>
</dbReference>
<dbReference type="PROSITE" id="PS50011">
    <property type="entry name" value="PROTEIN_KINASE_DOM"/>
    <property type="match status" value="1"/>
</dbReference>
<evidence type="ECO:0000256" key="1">
    <source>
        <dbReference type="ARBA" id="ARBA00004167"/>
    </source>
</evidence>
<dbReference type="FunCoup" id="R7TCD2">
    <property type="interactions" value="69"/>
</dbReference>
<accession>R7TCD2</accession>
<dbReference type="InterPro" id="IPR007110">
    <property type="entry name" value="Ig-like_dom"/>
</dbReference>
<feature type="domain" description="Ig-like" evidence="7">
    <location>
        <begin position="57"/>
        <end position="155"/>
    </location>
</feature>
<dbReference type="InterPro" id="IPR003599">
    <property type="entry name" value="Ig_sub"/>
</dbReference>
<dbReference type="Gene3D" id="2.60.40.10">
    <property type="entry name" value="Immunoglobulins"/>
    <property type="match status" value="6"/>
</dbReference>
<keyword evidence="3" id="KW-0325">Glycoprotein</keyword>
<evidence type="ECO:0000256" key="3">
    <source>
        <dbReference type="ARBA" id="ARBA00023180"/>
    </source>
</evidence>
<evidence type="ECO:0000256" key="2">
    <source>
        <dbReference type="ARBA" id="ARBA00006692"/>
    </source>
</evidence>
<dbReference type="EMBL" id="AMQN01002945">
    <property type="status" value="NOT_ANNOTATED_CDS"/>
    <property type="molecule type" value="Genomic_DNA"/>
</dbReference>
<evidence type="ECO:0000259" key="8">
    <source>
        <dbReference type="PROSITE" id="PS50853"/>
    </source>
</evidence>
<dbReference type="InterPro" id="IPR036116">
    <property type="entry name" value="FN3_sf"/>
</dbReference>
<keyword evidence="5" id="KW-1133">Transmembrane helix</keyword>
<dbReference type="CDD" id="cd00063">
    <property type="entry name" value="FN3"/>
    <property type="match status" value="1"/>
</dbReference>
<dbReference type="InterPro" id="IPR003598">
    <property type="entry name" value="Ig_sub2"/>
</dbReference>
<dbReference type="InterPro" id="IPR036179">
    <property type="entry name" value="Ig-like_dom_sf"/>
</dbReference>
<comment type="subcellular location">
    <subcellularLocation>
        <location evidence="1">Membrane</location>
        <topology evidence="1">Single-pass membrane protein</topology>
    </subcellularLocation>
</comment>
<dbReference type="SMART" id="SM00408">
    <property type="entry name" value="IGc2"/>
    <property type="match status" value="5"/>
</dbReference>
<keyword evidence="5" id="KW-0472">Membrane</keyword>
<evidence type="ECO:0008006" key="12">
    <source>
        <dbReference type="Google" id="ProtNLM"/>
    </source>
</evidence>
<evidence type="ECO:0000256" key="5">
    <source>
        <dbReference type="SAM" id="Phobius"/>
    </source>
</evidence>
<organism evidence="9">
    <name type="scientific">Capitella teleta</name>
    <name type="common">Polychaete worm</name>
    <dbReference type="NCBI Taxonomy" id="283909"/>
    <lineage>
        <taxon>Eukaryota</taxon>
        <taxon>Metazoa</taxon>
        <taxon>Spiralia</taxon>
        <taxon>Lophotrochozoa</taxon>
        <taxon>Annelida</taxon>
        <taxon>Polychaeta</taxon>
        <taxon>Sedentaria</taxon>
        <taxon>Scolecida</taxon>
        <taxon>Capitellidae</taxon>
        <taxon>Capitella</taxon>
    </lineage>
</organism>
<dbReference type="InterPro" id="IPR000719">
    <property type="entry name" value="Prot_kinase_dom"/>
</dbReference>
<name>R7TCD2_CAPTE</name>
<feature type="domain" description="Ig-like" evidence="7">
    <location>
        <begin position="361"/>
        <end position="446"/>
    </location>
</feature>
<dbReference type="SMART" id="SM00409">
    <property type="entry name" value="IG"/>
    <property type="match status" value="5"/>
</dbReference>
<dbReference type="EnsemblMetazoa" id="CapteT201938">
    <property type="protein sequence ID" value="CapteP201938"/>
    <property type="gene ID" value="CapteG201938"/>
</dbReference>
<feature type="domain" description="Protein kinase" evidence="6">
    <location>
        <begin position="907"/>
        <end position="1212"/>
    </location>
</feature>
<sequence length="1212" mass="134114">MAGKNSALQINGGFFGELQAIANKSHVDARSDELTVAPPLFLLHPHLFQLCRVLEKPDKAELSSDFDDVTEGDDLRLTCASTSNSLPEDDRPQVKMTYKWTLDGQDISESPPDRHSFENNERKVLKISDIVRGDSTSSYECIGQEDGSRLESDASDPYVLDVRYAPGAASIQGDSNVVAGDDVTITCSADDHGNPEGTYKWKKPNGGTQDGKNLKIENLNVDEDEGEYECYVENDVAQGTSATHALTVDSVPGVERDLDSEKSVVNTDDIFSVSCAFRAKPAASVVWKREDDSALPSHIFSTSSSQQADGKFTITTSTLTWSRTDADARRGQGGKMFCEADNGIRNPVKSNTMDLTIQYAPYGLSITPGSSTVELSEGDDLPDRVCSANCEPSCSFTWHFNSEDGNVVENSDTLFMQNVQRGKHGSYFCKASNEIHPSAHDNFDLIVNYGPDIQEFKTTPQDGSIIESNSTTFSCSMDTRPGASIRLTGPQGLSESVEDEIELQHTIHDIGCIHSGSYTCTSYNPKTGIEVDKTMDIQVKCSPTLQMAFPEDRIHGVTEGASVYFFVEALSHPTPDFQWKRTFNNGTTVNLPSDDSGNKSNLTISNIKLEDLGNYTVSAHNDIGRWEDIKFELRALAKPHPPTELSCEATAMSLTLSWTPGWDGGLPQTFTITYSTDGFEKIISDISDSPDFSRISYKLTEGIYAEKLYSVEMFARSSKGSSEVVSWDHVTTPAFPSFKVNSISIEGDQAFIKWTLDKELVDRVLVRAAGKTKNDNFVETNVTDFDQDPVVVDLPSASSFIFDFYVYKGDDLLLSQPQIQPDLIDPTNLGLIIGVVVGILVLIALCLVAFFVIQKYRKPKKRDDTELDLNRPPVIKEDPTAPGGVYETIDPLRVVDPPPEYKAIETYEEIQLVEDESYSVMMRPISISELNLGATSNIDSMFCLQKGTLNNEGQPPTDILIMQPQTSSAREEFAAEYLEGQLVTLEKLRNISNIEAPIGFIRQQGLRQPVFKQPVLILSDHLKKDNLVYENVTPKSQQLYQNAQTVQPHMKSIFIGISNGLAQLHEVGALVHGLITGSVFIHKENGRLIAKLSSFSEASLVRQRDRLDFEMGERDVRRLAPETIDSLEHTCKSDVWVMAILFWEAISGFEPYKACANDQEVEAAIMGGSKLEKPTKCAPKMYDLMLRCWMLDHENRPSAADMVNKISNLKAF</sequence>
<evidence type="ECO:0000313" key="10">
    <source>
        <dbReference type="EnsemblMetazoa" id="CapteP201938"/>
    </source>
</evidence>
<dbReference type="SUPFAM" id="SSF49265">
    <property type="entry name" value="Fibronectin type III"/>
    <property type="match status" value="1"/>
</dbReference>
<dbReference type="GO" id="GO:0005524">
    <property type="term" value="F:ATP binding"/>
    <property type="evidence" value="ECO:0007669"/>
    <property type="project" value="InterPro"/>
</dbReference>
<evidence type="ECO:0000259" key="6">
    <source>
        <dbReference type="PROSITE" id="PS50011"/>
    </source>
</evidence>
<dbReference type="Pfam" id="PF13895">
    <property type="entry name" value="Ig_2"/>
    <property type="match status" value="1"/>
</dbReference>
<dbReference type="PROSITE" id="PS50835">
    <property type="entry name" value="IG_LIKE"/>
    <property type="match status" value="5"/>
</dbReference>
<feature type="domain" description="Ig-like" evidence="7">
    <location>
        <begin position="252"/>
        <end position="356"/>
    </location>
</feature>
<dbReference type="PANTHER" id="PTHR46013:SF4">
    <property type="entry name" value="B-CELL RECEPTOR CD22-RELATED"/>
    <property type="match status" value="1"/>
</dbReference>
<dbReference type="Pfam" id="PF07714">
    <property type="entry name" value="PK_Tyr_Ser-Thr"/>
    <property type="match status" value="1"/>
</dbReference>
<dbReference type="PANTHER" id="PTHR46013">
    <property type="entry name" value="VASCULAR CELL ADHESION MOLECULE 1"/>
    <property type="match status" value="1"/>
</dbReference>
<dbReference type="InterPro" id="IPR013783">
    <property type="entry name" value="Ig-like_fold"/>
</dbReference>
<feature type="domain" description="Ig-like" evidence="7">
    <location>
        <begin position="543"/>
        <end position="621"/>
    </location>
</feature>
<feature type="domain" description="Fibronectin type-III" evidence="8">
    <location>
        <begin position="641"/>
        <end position="735"/>
    </location>
</feature>
<dbReference type="InterPro" id="IPR003961">
    <property type="entry name" value="FN3_dom"/>
</dbReference>
<dbReference type="GO" id="GO:0016020">
    <property type="term" value="C:membrane"/>
    <property type="evidence" value="ECO:0007669"/>
    <property type="project" value="UniProtKB-SubCell"/>
</dbReference>
<evidence type="ECO:0000259" key="7">
    <source>
        <dbReference type="PROSITE" id="PS50835"/>
    </source>
</evidence>
<feature type="transmembrane region" description="Helical" evidence="5">
    <location>
        <begin position="829"/>
        <end position="853"/>
    </location>
</feature>
<keyword evidence="5" id="KW-0812">Transmembrane</keyword>
<dbReference type="InterPro" id="IPR011009">
    <property type="entry name" value="Kinase-like_dom_sf"/>
</dbReference>
<dbReference type="Gene3D" id="1.10.510.10">
    <property type="entry name" value="Transferase(Phosphotransferase) domain 1"/>
    <property type="match status" value="1"/>
</dbReference>
<gene>
    <name evidence="9" type="ORF">CAPTEDRAFT_201938</name>
</gene>
<evidence type="ECO:0000313" key="9">
    <source>
        <dbReference type="EMBL" id="ELT91359.1"/>
    </source>
</evidence>
<dbReference type="CDD" id="cd00096">
    <property type="entry name" value="Ig"/>
    <property type="match status" value="1"/>
</dbReference>
<protein>
    <recommendedName>
        <fullName evidence="12">Receptor protein-tyrosine kinase</fullName>
    </recommendedName>
</protein>
<dbReference type="OrthoDB" id="6161934at2759"/>
<dbReference type="STRING" id="283909.R7TCD2"/>
<dbReference type="HOGENOM" id="CLU_010350_0_0_1"/>
<feature type="domain" description="Ig-like" evidence="7">
    <location>
        <begin position="166"/>
        <end position="247"/>
    </location>
</feature>
<keyword evidence="11" id="KW-1185">Reference proteome</keyword>